<dbReference type="Gene3D" id="1.10.10.60">
    <property type="entry name" value="Homeodomain-like"/>
    <property type="match status" value="1"/>
</dbReference>
<organism evidence="1 2">
    <name type="scientific">Paenibacillus auburnensis</name>
    <dbReference type="NCBI Taxonomy" id="2905649"/>
    <lineage>
        <taxon>Bacteria</taxon>
        <taxon>Bacillati</taxon>
        <taxon>Bacillota</taxon>
        <taxon>Bacilli</taxon>
        <taxon>Bacillales</taxon>
        <taxon>Paenibacillaceae</taxon>
        <taxon>Paenibacillus</taxon>
    </lineage>
</organism>
<proteinExistence type="predicted"/>
<protein>
    <recommendedName>
        <fullName evidence="3">Homeodomain phBC6A51-type domain-containing protein</fullName>
    </recommendedName>
</protein>
<name>A0ABN8G1G8_9BACL</name>
<accession>A0ABN8G1G8</accession>
<keyword evidence="2" id="KW-1185">Reference proteome</keyword>
<comment type="caution">
    <text evidence="1">The sequence shown here is derived from an EMBL/GenBank/DDBJ whole genome shotgun (WGS) entry which is preliminary data.</text>
</comment>
<reference evidence="1" key="1">
    <citation type="submission" date="2022-01" db="EMBL/GenBank/DDBJ databases">
        <authorList>
            <person name="Criscuolo A."/>
        </authorList>
    </citation>
    <scope>NUCLEOTIDE SEQUENCE</scope>
    <source>
        <strain evidence="1">CIP111892</strain>
    </source>
</reference>
<evidence type="ECO:0000313" key="1">
    <source>
        <dbReference type="EMBL" id="CAH1194637.1"/>
    </source>
</evidence>
<dbReference type="Proteomes" id="UP000838324">
    <property type="component" value="Unassembled WGS sequence"/>
</dbReference>
<dbReference type="EMBL" id="CAKMMG010000001">
    <property type="protein sequence ID" value="CAH1194637.1"/>
    <property type="molecule type" value="Genomic_DNA"/>
</dbReference>
<gene>
    <name evidence="1" type="ORF">PAECIP111892_01778</name>
</gene>
<evidence type="ECO:0000313" key="2">
    <source>
        <dbReference type="Proteomes" id="UP000838324"/>
    </source>
</evidence>
<evidence type="ECO:0008006" key="3">
    <source>
        <dbReference type="Google" id="ProtNLM"/>
    </source>
</evidence>
<dbReference type="Pfam" id="PF13384">
    <property type="entry name" value="HTH_23"/>
    <property type="match status" value="1"/>
</dbReference>
<sequence>MANTLSAEQLIAIDWLAQPKKGGKTYEEIAELCGVTARTLENWRKNAMFDAEFRRALRRNNDVRLPELLQSLADIAIRDGNAAMAKLALQVGGVLTESIEVTNKDGEGTDIEALRLRVASLSQRQSETSE</sequence>